<protein>
    <recommendedName>
        <fullName evidence="6">DUF3267 domain-containing protein</fullName>
    </recommendedName>
</protein>
<dbReference type="Proteomes" id="UP001230951">
    <property type="component" value="Unassembled WGS sequence"/>
</dbReference>
<keyword evidence="4" id="KW-1185">Reference proteome</keyword>
<evidence type="ECO:0000313" key="2">
    <source>
        <dbReference type="EMBL" id="MDP9907379.1"/>
    </source>
</evidence>
<gene>
    <name evidence="2" type="ORF">J2S90_004371</name>
    <name evidence="3" type="ORF">J2S93_004307</name>
</gene>
<keyword evidence="1" id="KW-0812">Transmembrane</keyword>
<reference evidence="2 4" key="1">
    <citation type="submission" date="2023-07" db="EMBL/GenBank/DDBJ databases">
        <title>Sorghum-associated microbial communities from plants grown in Nebraska, USA.</title>
        <authorList>
            <person name="Schachtman D."/>
        </authorList>
    </citation>
    <scope>NUCLEOTIDE SEQUENCE</scope>
    <source>
        <strain evidence="2">DS1006</strain>
        <strain evidence="3 4">DS1016</strain>
    </source>
</reference>
<sequence>MTVRKFALRDVTAGLIAKQLIWSCSLPFAAAALGFTACTFLAAMTTDPILFRAGLWLLVHVLCLLCGFLVHEWSHVAGMRLFHGISDVVVSSGILRFSVIPVGHLYGWQIAIVAILGPGGSCLVGALVALLAPGSFLQYWFLLHAVFLLPFFGDGRSLILGIRAWARPVGLRAPVVNR</sequence>
<dbReference type="AlphaFoldDB" id="A0AAW8DM24"/>
<evidence type="ECO:0000256" key="1">
    <source>
        <dbReference type="SAM" id="Phobius"/>
    </source>
</evidence>
<evidence type="ECO:0008006" key="6">
    <source>
        <dbReference type="Google" id="ProtNLM"/>
    </source>
</evidence>
<dbReference type="RefSeq" id="WP_306964045.1">
    <property type="nucleotide sequence ID" value="NZ_JAUSRG010000020.1"/>
</dbReference>
<feature type="transmembrane region" description="Helical" evidence="1">
    <location>
        <begin position="20"/>
        <end position="43"/>
    </location>
</feature>
<name>A0AAW8DM24_9MICC</name>
<accession>A0AAW8DM24</accession>
<proteinExistence type="predicted"/>
<feature type="transmembrane region" description="Helical" evidence="1">
    <location>
        <begin position="49"/>
        <end position="70"/>
    </location>
</feature>
<dbReference type="Proteomes" id="UP001242995">
    <property type="component" value="Unassembled WGS sequence"/>
</dbReference>
<comment type="caution">
    <text evidence="2">The sequence shown here is derived from an EMBL/GenBank/DDBJ whole genome shotgun (WGS) entry which is preliminary data.</text>
</comment>
<evidence type="ECO:0000313" key="5">
    <source>
        <dbReference type="Proteomes" id="UP001242995"/>
    </source>
</evidence>
<keyword evidence="1" id="KW-0472">Membrane</keyword>
<dbReference type="EMBL" id="JAUSTF010000016">
    <property type="protein sequence ID" value="MDQ0182850.1"/>
    <property type="molecule type" value="Genomic_DNA"/>
</dbReference>
<organism evidence="2 5">
    <name type="scientific">Arthrobacter bambusae</name>
    <dbReference type="NCBI Taxonomy" id="1338426"/>
    <lineage>
        <taxon>Bacteria</taxon>
        <taxon>Bacillati</taxon>
        <taxon>Actinomycetota</taxon>
        <taxon>Actinomycetes</taxon>
        <taxon>Micrococcales</taxon>
        <taxon>Micrococcaceae</taxon>
        <taxon>Arthrobacter</taxon>
    </lineage>
</organism>
<feature type="transmembrane region" description="Helical" evidence="1">
    <location>
        <begin position="136"/>
        <end position="153"/>
    </location>
</feature>
<keyword evidence="1" id="KW-1133">Transmembrane helix</keyword>
<evidence type="ECO:0000313" key="3">
    <source>
        <dbReference type="EMBL" id="MDQ0182850.1"/>
    </source>
</evidence>
<evidence type="ECO:0000313" key="4">
    <source>
        <dbReference type="Proteomes" id="UP001230951"/>
    </source>
</evidence>
<dbReference type="EMBL" id="JAUSRG010000020">
    <property type="protein sequence ID" value="MDP9907379.1"/>
    <property type="molecule type" value="Genomic_DNA"/>
</dbReference>
<feature type="transmembrane region" description="Helical" evidence="1">
    <location>
        <begin position="105"/>
        <end position="130"/>
    </location>
</feature>